<dbReference type="InterPro" id="IPR003593">
    <property type="entry name" value="AAA+_ATPase"/>
</dbReference>
<dbReference type="InterPro" id="IPR005670">
    <property type="entry name" value="PstB-like"/>
</dbReference>
<feature type="domain" description="ABC transporter" evidence="5">
    <location>
        <begin position="14"/>
        <end position="255"/>
    </location>
</feature>
<dbReference type="SMART" id="SM00382">
    <property type="entry name" value="AAA"/>
    <property type="match status" value="1"/>
</dbReference>
<dbReference type="GO" id="GO:0016020">
    <property type="term" value="C:membrane"/>
    <property type="evidence" value="ECO:0007669"/>
    <property type="project" value="InterPro"/>
</dbReference>
<evidence type="ECO:0000313" key="7">
    <source>
        <dbReference type="Proteomes" id="UP001139365"/>
    </source>
</evidence>
<keyword evidence="2" id="KW-0592">Phosphate transport</keyword>
<dbReference type="AlphaFoldDB" id="A0AAE3FIM2"/>
<name>A0AAE3FIM2_9BACT</name>
<evidence type="ECO:0000256" key="4">
    <source>
        <dbReference type="ARBA" id="ARBA00022840"/>
    </source>
</evidence>
<accession>A0AAE3FIM2</accession>
<dbReference type="PROSITE" id="PS00211">
    <property type="entry name" value="ABC_TRANSPORTER_1"/>
    <property type="match status" value="1"/>
</dbReference>
<evidence type="ECO:0000256" key="1">
    <source>
        <dbReference type="ARBA" id="ARBA00022448"/>
    </source>
</evidence>
<keyword evidence="1" id="KW-0813">Transport</keyword>
<evidence type="ECO:0000256" key="3">
    <source>
        <dbReference type="ARBA" id="ARBA00022741"/>
    </source>
</evidence>
<organism evidence="6 7">
    <name type="scientific">Candidatus Colimorpha enterica</name>
    <dbReference type="NCBI Taxonomy" id="3083063"/>
    <lineage>
        <taxon>Bacteria</taxon>
        <taxon>Pseudomonadati</taxon>
        <taxon>Bacteroidota</taxon>
        <taxon>Bacteroidia</taxon>
        <taxon>Bacteroidales</taxon>
        <taxon>Candidatus Colimorpha</taxon>
    </lineage>
</organism>
<dbReference type="GO" id="GO:0005315">
    <property type="term" value="F:phosphate transmembrane transporter activity"/>
    <property type="evidence" value="ECO:0007669"/>
    <property type="project" value="InterPro"/>
</dbReference>
<dbReference type="PANTHER" id="PTHR43423">
    <property type="entry name" value="ABC TRANSPORTER I FAMILY MEMBER 17"/>
    <property type="match status" value="1"/>
</dbReference>
<dbReference type="Gene3D" id="3.40.50.300">
    <property type="entry name" value="P-loop containing nucleotide triphosphate hydrolases"/>
    <property type="match status" value="1"/>
</dbReference>
<dbReference type="NCBIfam" id="TIGR00972">
    <property type="entry name" value="3a0107s01c2"/>
    <property type="match status" value="1"/>
</dbReference>
<evidence type="ECO:0000259" key="5">
    <source>
        <dbReference type="PROSITE" id="PS50893"/>
    </source>
</evidence>
<evidence type="ECO:0000313" key="6">
    <source>
        <dbReference type="EMBL" id="MCI5756538.1"/>
    </source>
</evidence>
<dbReference type="GO" id="GO:0005524">
    <property type="term" value="F:ATP binding"/>
    <property type="evidence" value="ECO:0007669"/>
    <property type="project" value="UniProtKB-KW"/>
</dbReference>
<dbReference type="InterPro" id="IPR027417">
    <property type="entry name" value="P-loop_NTPase"/>
</dbReference>
<comment type="caution">
    <text evidence="6">The sequence shown here is derived from an EMBL/GenBank/DDBJ whole genome shotgun (WGS) entry which is preliminary data.</text>
</comment>
<dbReference type="Pfam" id="PF00005">
    <property type="entry name" value="ABC_tran"/>
    <property type="match status" value="1"/>
</dbReference>
<dbReference type="SUPFAM" id="SSF52540">
    <property type="entry name" value="P-loop containing nucleoside triphosphate hydrolases"/>
    <property type="match status" value="1"/>
</dbReference>
<dbReference type="InterPro" id="IPR017871">
    <property type="entry name" value="ABC_transporter-like_CS"/>
</dbReference>
<sequence length="260" mass="28977">MNGANGFSEGKTDITTRDCNLWYGDYHALHDINIEIPEKKVTALIGPSGCGKSTFLKIFNRMNDLVPGCRITGEYRIGGTDIFAKDTDINLLRKNVGMVFQKPNPFPMSIYDNIAFAPRTFGVRKKSELDEIVETSLRRASIWDEVKDRLKKSALGISGGQQQRLCIARALAAYPRVLLMDEPTSALDPISTGKIEELVDSLKKDITILIVTHNMQQATRIADMTAFFLLGDLVEYGGTDRIFSCPADKRTENYITGRFG</sequence>
<dbReference type="PROSITE" id="PS50893">
    <property type="entry name" value="ABC_TRANSPORTER_2"/>
    <property type="match status" value="1"/>
</dbReference>
<dbReference type="GO" id="GO:0016887">
    <property type="term" value="F:ATP hydrolysis activity"/>
    <property type="evidence" value="ECO:0007669"/>
    <property type="project" value="InterPro"/>
</dbReference>
<dbReference type="PANTHER" id="PTHR43423:SF1">
    <property type="entry name" value="ABC TRANSPORTER I FAMILY MEMBER 17"/>
    <property type="match status" value="1"/>
</dbReference>
<reference evidence="6 7" key="1">
    <citation type="submission" date="2022-03" db="EMBL/GenBank/DDBJ databases">
        <title>Metagenome-assembled genomes from swine fecal metagenomes.</title>
        <authorList>
            <person name="Holman D.B."/>
            <person name="Kommadath A."/>
        </authorList>
    </citation>
    <scope>NUCLEOTIDE SEQUENCE [LARGE SCALE GENOMIC DNA]</scope>
    <source>
        <strain evidence="6">SUG147</strain>
    </source>
</reference>
<dbReference type="InterPro" id="IPR003439">
    <property type="entry name" value="ABC_transporter-like_ATP-bd"/>
</dbReference>
<dbReference type="CDD" id="cd03260">
    <property type="entry name" value="ABC_PstB_phosphate_transporter"/>
    <property type="match status" value="1"/>
</dbReference>
<gene>
    <name evidence="6" type="primary">pstB</name>
    <name evidence="6" type="ORF">MR241_09635</name>
</gene>
<dbReference type="GO" id="GO:0035435">
    <property type="term" value="P:phosphate ion transmembrane transport"/>
    <property type="evidence" value="ECO:0007669"/>
    <property type="project" value="InterPro"/>
</dbReference>
<dbReference type="Proteomes" id="UP001139365">
    <property type="component" value="Unassembled WGS sequence"/>
</dbReference>
<evidence type="ECO:0000256" key="2">
    <source>
        <dbReference type="ARBA" id="ARBA00022592"/>
    </source>
</evidence>
<keyword evidence="3" id="KW-0547">Nucleotide-binding</keyword>
<dbReference type="EMBL" id="JALEMU010000162">
    <property type="protein sequence ID" value="MCI5756538.1"/>
    <property type="molecule type" value="Genomic_DNA"/>
</dbReference>
<proteinExistence type="predicted"/>
<keyword evidence="4 6" id="KW-0067">ATP-binding</keyword>
<protein>
    <submittedName>
        <fullName evidence="6">Phosphate ABC transporter ATP-binding protein PstB</fullName>
    </submittedName>
</protein>